<feature type="compositionally biased region" description="Basic and acidic residues" evidence="12">
    <location>
        <begin position="634"/>
        <end position="661"/>
    </location>
</feature>
<dbReference type="GO" id="GO:0005743">
    <property type="term" value="C:mitochondrial inner membrane"/>
    <property type="evidence" value="ECO:0007669"/>
    <property type="project" value="UniProtKB-SubCell"/>
</dbReference>
<protein>
    <submittedName>
        <fullName evidence="15">p-loop containing nucleoside triphosphate hydrolase protein</fullName>
    </submittedName>
</protein>
<comment type="subcellular location">
    <subcellularLocation>
        <location evidence="1">Mitochondrion inner membrane</location>
        <topology evidence="1">Single-pass membrane protein</topology>
    </subcellularLocation>
</comment>
<evidence type="ECO:0000256" key="2">
    <source>
        <dbReference type="ARBA" id="ARBA00007448"/>
    </source>
</evidence>
<proteinExistence type="inferred from homology"/>
<gene>
    <name evidence="15" type="ORF">HMN09_00747400</name>
</gene>
<comment type="caution">
    <text evidence="15">The sequence shown here is derived from an EMBL/GenBank/DDBJ whole genome shotgun (WGS) entry which is preliminary data.</text>
</comment>
<dbReference type="InterPro" id="IPR014851">
    <property type="entry name" value="BCS1_N"/>
</dbReference>
<accession>A0A8H6SW58</accession>
<feature type="domain" description="BCS1 N-terminal" evidence="14">
    <location>
        <begin position="166"/>
        <end position="355"/>
    </location>
</feature>
<dbReference type="Gene3D" id="3.40.50.300">
    <property type="entry name" value="P-loop containing nucleotide triphosphate hydrolases"/>
    <property type="match status" value="1"/>
</dbReference>
<evidence type="ECO:0000259" key="13">
    <source>
        <dbReference type="SMART" id="SM00382"/>
    </source>
</evidence>
<evidence type="ECO:0000313" key="15">
    <source>
        <dbReference type="EMBL" id="KAF7305932.1"/>
    </source>
</evidence>
<dbReference type="Pfam" id="PF25426">
    <property type="entry name" value="AAA_lid_BCS1"/>
    <property type="match status" value="1"/>
</dbReference>
<organism evidence="15 16">
    <name type="scientific">Mycena chlorophos</name>
    <name type="common">Agaric fungus</name>
    <name type="synonym">Agaricus chlorophos</name>
    <dbReference type="NCBI Taxonomy" id="658473"/>
    <lineage>
        <taxon>Eukaryota</taxon>
        <taxon>Fungi</taxon>
        <taxon>Dikarya</taxon>
        <taxon>Basidiomycota</taxon>
        <taxon>Agaricomycotina</taxon>
        <taxon>Agaricomycetes</taxon>
        <taxon>Agaricomycetidae</taxon>
        <taxon>Agaricales</taxon>
        <taxon>Marasmiineae</taxon>
        <taxon>Mycenaceae</taxon>
        <taxon>Mycena</taxon>
    </lineage>
</organism>
<keyword evidence="9" id="KW-0496">Mitochondrion</keyword>
<keyword evidence="5" id="KW-0999">Mitochondrion inner membrane</keyword>
<reference evidence="15" key="1">
    <citation type="submission" date="2020-05" db="EMBL/GenBank/DDBJ databases">
        <title>Mycena genomes resolve the evolution of fungal bioluminescence.</title>
        <authorList>
            <person name="Tsai I.J."/>
        </authorList>
    </citation>
    <scope>NUCLEOTIDE SEQUENCE</scope>
    <source>
        <strain evidence="15">110903Hualien_Pintung</strain>
    </source>
</reference>
<dbReference type="GO" id="GO:0016887">
    <property type="term" value="F:ATP hydrolysis activity"/>
    <property type="evidence" value="ECO:0007669"/>
    <property type="project" value="InterPro"/>
</dbReference>
<comment type="similarity">
    <text evidence="2">Belongs to the AAA ATPase family. BCS1 subfamily.</text>
</comment>
<dbReference type="InterPro" id="IPR003593">
    <property type="entry name" value="AAA+_ATPase"/>
</dbReference>
<dbReference type="SUPFAM" id="SSF52540">
    <property type="entry name" value="P-loop containing nucleoside triphosphate hydrolases"/>
    <property type="match status" value="1"/>
</dbReference>
<dbReference type="EMBL" id="JACAZE010000009">
    <property type="protein sequence ID" value="KAF7305932.1"/>
    <property type="molecule type" value="Genomic_DNA"/>
</dbReference>
<sequence length="704" mass="79686">MASNNASKAVAVARQFPILAQSSWISQLFQALIRLFRHSLQNPQVAELLRFIFLGTVVETSRAIGVKMVSFVNSFFLVKASFKQGELSYEWVSSFLEQHKVWNQSRTFRVVARNAKQVANKDLALAGNNDGYPEAVYEPSVSEPEMFWWRRRHWITISKDEKEGASTLTLQVWSRNRKVLDEFVKEARDLYMKSERPPPRIDYDWSQALIVAHFNQSDFAFDWVQDYLQSENIMADANEFTVSTKQNDVGWNREDPNQIIRYVPTSNTKQRLRWRGHWLQVEFVIGYEDSNGRTTGGSINITLHSTDRSLLTQFIEAARVHYTNASISRVTVHLTDNYGSWARAVTKNRRAFSTLILPTGVKETLLADAKEFLASEEWYTFAGVPHRRGYLLYGEPGTGKSSTIHAIAGELGLEIYFISLAAPGIDDYTLGRLIRDTPSRCILLIEDIDCAFPSREDDEDEEPLLDAKGNIIPREPAPPRSQVTLAGLLNVLDSVASEEGRLTFATTNHIEALDPALIRPGRMDLKIQYGLATTEQLEQMFDRFYPYNPDLADDAGPSIGCYYDVAIRDRRVRLSAEQLLDLGRKFAGAVPKSKYSIAQLQGYLLSSKNDPQAALAGIGAWMEAQEREKREIDEMKKRRRREAAARREAEERMERERERVEGVGYEAQAQEKEAEEAPEGDAEPEQAFSGQASPGTGVTEIVTG</sequence>
<comment type="catalytic activity">
    <reaction evidence="11">
        <text>ATP + H2O = ADP + phosphate + H(+)</text>
        <dbReference type="Rhea" id="RHEA:13065"/>
        <dbReference type="ChEBI" id="CHEBI:15377"/>
        <dbReference type="ChEBI" id="CHEBI:15378"/>
        <dbReference type="ChEBI" id="CHEBI:30616"/>
        <dbReference type="ChEBI" id="CHEBI:43474"/>
        <dbReference type="ChEBI" id="CHEBI:456216"/>
    </reaction>
    <physiologicalReaction direction="left-to-right" evidence="11">
        <dbReference type="Rhea" id="RHEA:13066"/>
    </physiologicalReaction>
</comment>
<evidence type="ECO:0000256" key="12">
    <source>
        <dbReference type="SAM" id="MobiDB-lite"/>
    </source>
</evidence>
<dbReference type="Pfam" id="PF08740">
    <property type="entry name" value="BCS1_N"/>
    <property type="match status" value="2"/>
</dbReference>
<keyword evidence="3" id="KW-0812">Transmembrane</keyword>
<evidence type="ECO:0000256" key="6">
    <source>
        <dbReference type="ARBA" id="ARBA00022801"/>
    </source>
</evidence>
<dbReference type="InterPro" id="IPR027417">
    <property type="entry name" value="P-loop_NTPase"/>
</dbReference>
<dbReference type="Proteomes" id="UP000613580">
    <property type="component" value="Unassembled WGS sequence"/>
</dbReference>
<feature type="region of interest" description="Disordered" evidence="12">
    <location>
        <begin position="634"/>
        <end position="704"/>
    </location>
</feature>
<evidence type="ECO:0000256" key="8">
    <source>
        <dbReference type="ARBA" id="ARBA00022989"/>
    </source>
</evidence>
<keyword evidence="6 15" id="KW-0378">Hydrolase</keyword>
<name>A0A8H6SW58_MYCCL</name>
<evidence type="ECO:0000256" key="10">
    <source>
        <dbReference type="ARBA" id="ARBA00023136"/>
    </source>
</evidence>
<keyword evidence="4" id="KW-0547">Nucleotide-binding</keyword>
<keyword evidence="7" id="KW-0067">ATP-binding</keyword>
<evidence type="ECO:0000256" key="7">
    <source>
        <dbReference type="ARBA" id="ARBA00022840"/>
    </source>
</evidence>
<dbReference type="InterPro" id="IPR057495">
    <property type="entry name" value="AAA_lid_BCS1"/>
</dbReference>
<dbReference type="InterPro" id="IPR003960">
    <property type="entry name" value="ATPase_AAA_CS"/>
</dbReference>
<keyword evidence="10" id="KW-0472">Membrane</keyword>
<feature type="domain" description="AAA+ ATPase" evidence="13">
    <location>
        <begin position="386"/>
        <end position="533"/>
    </location>
</feature>
<evidence type="ECO:0000256" key="5">
    <source>
        <dbReference type="ARBA" id="ARBA00022792"/>
    </source>
</evidence>
<evidence type="ECO:0000256" key="11">
    <source>
        <dbReference type="ARBA" id="ARBA00048778"/>
    </source>
</evidence>
<dbReference type="SMART" id="SM00382">
    <property type="entry name" value="AAA"/>
    <property type="match status" value="1"/>
</dbReference>
<keyword evidence="16" id="KW-1185">Reference proteome</keyword>
<dbReference type="Pfam" id="PF00004">
    <property type="entry name" value="AAA"/>
    <property type="match status" value="1"/>
</dbReference>
<evidence type="ECO:0000259" key="14">
    <source>
        <dbReference type="SMART" id="SM01024"/>
    </source>
</evidence>
<dbReference type="PANTHER" id="PTHR23070">
    <property type="entry name" value="BCS1 AAA-TYPE ATPASE"/>
    <property type="match status" value="1"/>
</dbReference>
<evidence type="ECO:0000256" key="4">
    <source>
        <dbReference type="ARBA" id="ARBA00022741"/>
    </source>
</evidence>
<dbReference type="OrthoDB" id="10251412at2759"/>
<dbReference type="InterPro" id="IPR050747">
    <property type="entry name" value="Mitochondrial_chaperone_BCS1"/>
</dbReference>
<keyword evidence="8" id="KW-1133">Transmembrane helix</keyword>
<evidence type="ECO:0000256" key="9">
    <source>
        <dbReference type="ARBA" id="ARBA00023128"/>
    </source>
</evidence>
<evidence type="ECO:0000256" key="1">
    <source>
        <dbReference type="ARBA" id="ARBA00004434"/>
    </source>
</evidence>
<dbReference type="AlphaFoldDB" id="A0A8H6SW58"/>
<feature type="compositionally biased region" description="Acidic residues" evidence="12">
    <location>
        <begin position="673"/>
        <end position="684"/>
    </location>
</feature>
<evidence type="ECO:0000313" key="16">
    <source>
        <dbReference type="Proteomes" id="UP000613580"/>
    </source>
</evidence>
<dbReference type="SMART" id="SM01024">
    <property type="entry name" value="BCS1_N"/>
    <property type="match status" value="1"/>
</dbReference>
<dbReference type="PROSITE" id="PS00674">
    <property type="entry name" value="AAA"/>
    <property type="match status" value="1"/>
</dbReference>
<dbReference type="GO" id="GO:0005524">
    <property type="term" value="F:ATP binding"/>
    <property type="evidence" value="ECO:0007669"/>
    <property type="project" value="UniProtKB-KW"/>
</dbReference>
<dbReference type="InterPro" id="IPR003959">
    <property type="entry name" value="ATPase_AAA_core"/>
</dbReference>
<evidence type="ECO:0000256" key="3">
    <source>
        <dbReference type="ARBA" id="ARBA00022692"/>
    </source>
</evidence>